<proteinExistence type="predicted"/>
<dbReference type="Proteomes" id="UP000005798">
    <property type="component" value="Unassembled WGS sequence"/>
</dbReference>
<dbReference type="HOGENOM" id="CLU_2567875_0_0_9"/>
<name>B0N6F2_9FIRM</name>
<organism evidence="1 2">
    <name type="scientific">Thomasclavelia ramosa DSM 1402</name>
    <dbReference type="NCBI Taxonomy" id="445974"/>
    <lineage>
        <taxon>Bacteria</taxon>
        <taxon>Bacillati</taxon>
        <taxon>Bacillota</taxon>
        <taxon>Erysipelotrichia</taxon>
        <taxon>Erysipelotrichales</taxon>
        <taxon>Coprobacillaceae</taxon>
        <taxon>Thomasclavelia</taxon>
    </lineage>
</organism>
<comment type="caution">
    <text evidence="1">The sequence shown here is derived from an EMBL/GenBank/DDBJ whole genome shotgun (WGS) entry which is preliminary data.</text>
</comment>
<dbReference type="AlphaFoldDB" id="B0N6F2"/>
<accession>B0N6F2</accession>
<reference evidence="1" key="1">
    <citation type="submission" date="2007-11" db="EMBL/GenBank/DDBJ databases">
        <authorList>
            <person name="Fulton L."/>
            <person name="Clifton S."/>
            <person name="Fulton B."/>
            <person name="Xu J."/>
            <person name="Minx P."/>
            <person name="Pepin K.H."/>
            <person name="Johnson M."/>
            <person name="Thiruvilangam P."/>
            <person name="Bhonagiri V."/>
            <person name="Nash W.E."/>
            <person name="Mardis E.R."/>
            <person name="Wilson R.K."/>
        </authorList>
    </citation>
    <scope>NUCLEOTIDE SEQUENCE [LARGE SCALE GENOMIC DNA]</scope>
    <source>
        <strain evidence="1">DSM 1402</strain>
    </source>
</reference>
<evidence type="ECO:0000313" key="2">
    <source>
        <dbReference type="Proteomes" id="UP000005798"/>
    </source>
</evidence>
<reference evidence="1" key="2">
    <citation type="submission" date="2014-06" db="EMBL/GenBank/DDBJ databases">
        <title>Draft genome sequence of Clostridium ramosum(DSM 1402).</title>
        <authorList>
            <person name="Sudarsanam P."/>
            <person name="Ley R."/>
            <person name="Guruge J."/>
            <person name="Turnbaugh P.J."/>
            <person name="Mahowald M."/>
            <person name="Liep D."/>
            <person name="Gordon J."/>
        </authorList>
    </citation>
    <scope>NUCLEOTIDE SEQUENCE</scope>
    <source>
        <strain evidence="1">DSM 1402</strain>
    </source>
</reference>
<keyword evidence="2" id="KW-1185">Reference proteome</keyword>
<protein>
    <submittedName>
        <fullName evidence="1">Uncharacterized protein</fullName>
    </submittedName>
</protein>
<gene>
    <name evidence="1" type="ORF">CLORAM_02173</name>
</gene>
<dbReference type="EMBL" id="ABFX02000008">
    <property type="protein sequence ID" value="EDS17390.1"/>
    <property type="molecule type" value="Genomic_DNA"/>
</dbReference>
<dbReference type="eggNOG" id="ENOG5034BWA">
    <property type="taxonomic scope" value="Bacteria"/>
</dbReference>
<sequence>MHTVFWVMKMRIQIVEPQNKIECGICKAEGDWIKRINVRGIQALYCIKCDTVTMFNKMPSKFVYKALKKETENIRMAYNLKQDEKVK</sequence>
<evidence type="ECO:0000313" key="1">
    <source>
        <dbReference type="EMBL" id="EDS17390.1"/>
    </source>
</evidence>